<dbReference type="InterPro" id="IPR002035">
    <property type="entry name" value="VWF_A"/>
</dbReference>
<sequence>IDGTAAVTQITDTINDTTLDLAVDKSTLTEAGGTLVYTATLSNAAGSDVSIQLSNGQIITIDAGETQSSVEFTVAGDEDAILDASSVTASIASLDSVTGGNFENLVLGTSEATTQITDTIDTTELGMSVDTSNLLFGIVTVDFNLTNAGDSDVVITLASGEEITIEAGEQSASTTIQVNTGNDYFTAQIVSISGGNFENLQLPEAIEVRLHDAPIIQVSDENSEASGHITVDEAGIGNESSSNIASGSITISTTANIANITIGDESVSLLELVGLTLNPISIELPNGQMTLTNYNAVTGELSYEYQLTSSLDHEDADSLIENVQINVTDINQQASSADLAIQVLDDQPSFTINQPDTIDFKTMDHNIIFAIDISGSMDSELGDTTILQATIDGITQLLNKYEKMGNVQVKLVPFSTNATESEWANINEATSLLEGLNAGGTTDYDDPLAAIVDNYSTPQDANTKVYFISDGNPYGASENEDNVSAITNYQQTWKDFIETNNVDVEVIGIGSAVQYQYLNMVGAPTETLTNDSGNYVAAENVVSVDTANELVDALLATVGGKSVGEIGSLQNNVGVIDFGADSEGSISFVTIDGVDYSPESEQVTDNILTVTTENGATVKFNFATGQYEYDVSISAEENADESSTSWSKVELGDDVTQWVLTESITITVKDGDGDTASGQLTLTTRFPENAPEILPELQDDLAQIDELDGTVASYMSKAQITGNVIDNDTLTQTNKPIVGVTTGNGIVSEGNVGLVLTGLYGSLVLQDNGSYVYTLDNTNNAVNSLNDGDSLSETFSYLVQDANGNYDSAVLNIQINGVTDELPDLSENAAYGFNGNDIIYAFLDRMVIGSFGSYKDPLDPDGIQGFHTFNKDEIADAGFGLSRIAGSTMVATGYTAYNVNEGATLIGGEGADFIAGGSGDDVIIGGSNGNGESGLVSNVYAGDVMSGGEGDDMFVWLAGDDIDKGFADPINSPDVATDYITDFSGGDSLNLADLLQGENHDNLDSYLNFEVVDGDTIISVSKDGDFTGDSSDQHKADMKIVLENTDLTIETNGTDADIIRKLLEDNQLITNNNNNF</sequence>
<dbReference type="Gene3D" id="2.150.10.10">
    <property type="entry name" value="Serralysin-like metalloprotease, C-terminal"/>
    <property type="match status" value="1"/>
</dbReference>
<dbReference type="NCBIfam" id="TIGR03661">
    <property type="entry name" value="T1SS_VCA0849"/>
    <property type="match status" value="1"/>
</dbReference>
<dbReference type="AlphaFoldDB" id="W7Q991"/>
<dbReference type="STRING" id="1328313.DS2_12599"/>
<dbReference type="PROSITE" id="PS50234">
    <property type="entry name" value="VWFA"/>
    <property type="match status" value="1"/>
</dbReference>
<comment type="caution">
    <text evidence="2">The sequence shown here is derived from an EMBL/GenBank/DDBJ whole genome shotgun (WGS) entry which is preliminary data.</text>
</comment>
<evidence type="ECO:0000259" key="1">
    <source>
        <dbReference type="PROSITE" id="PS50234"/>
    </source>
</evidence>
<evidence type="ECO:0000313" key="2">
    <source>
        <dbReference type="EMBL" id="EWH09374.1"/>
    </source>
</evidence>
<dbReference type="InterPro" id="IPR036465">
    <property type="entry name" value="vWFA_dom_sf"/>
</dbReference>
<dbReference type="Gene3D" id="3.40.50.410">
    <property type="entry name" value="von Willebrand factor, type A domain"/>
    <property type="match status" value="1"/>
</dbReference>
<reference evidence="2 3" key="1">
    <citation type="journal article" date="2014" name="Genome Announc.">
        <title>Draft Genome Sequence of the Agar-Degrading Bacterium Catenovulum sp. Strain DS-2, Isolated from Intestines of Haliotis diversicolor.</title>
        <authorList>
            <person name="Shan D."/>
            <person name="Li X."/>
            <person name="Gu Z."/>
            <person name="Wei G."/>
            <person name="Gao Z."/>
            <person name="Shao Z."/>
        </authorList>
    </citation>
    <scope>NUCLEOTIDE SEQUENCE [LARGE SCALE GENOMIC DNA]</scope>
    <source>
        <strain evidence="2 3">DS-2</strain>
    </source>
</reference>
<protein>
    <submittedName>
        <fullName evidence="2">Ferredoxin-dependent glutamate synthase</fullName>
    </submittedName>
</protein>
<dbReference type="PRINTS" id="PR00313">
    <property type="entry name" value="CABNDNGRPT"/>
</dbReference>
<dbReference type="PATRIC" id="fig|1328313.3.peg.2569"/>
<dbReference type="Proteomes" id="UP000019276">
    <property type="component" value="Unassembled WGS sequence"/>
</dbReference>
<dbReference type="EMBL" id="ARZY01000024">
    <property type="protein sequence ID" value="EWH09374.1"/>
    <property type="molecule type" value="Genomic_DNA"/>
</dbReference>
<feature type="non-terminal residue" evidence="2">
    <location>
        <position position="1"/>
    </location>
</feature>
<evidence type="ECO:0000313" key="3">
    <source>
        <dbReference type="Proteomes" id="UP000019276"/>
    </source>
</evidence>
<name>W7Q991_9ALTE</name>
<dbReference type="eggNOG" id="COG2304">
    <property type="taxonomic scope" value="Bacteria"/>
</dbReference>
<dbReference type="InterPro" id="IPR046779">
    <property type="entry name" value="LapA_adhesin_dom"/>
</dbReference>
<gene>
    <name evidence="2" type="ORF">DS2_12599</name>
</gene>
<dbReference type="InterPro" id="IPR010221">
    <property type="entry name" value="VCBS_dom"/>
</dbReference>
<accession>W7Q991</accession>
<dbReference type="InterPro" id="IPR011049">
    <property type="entry name" value="Serralysin-like_metalloprot_C"/>
</dbReference>
<keyword evidence="3" id="KW-1185">Reference proteome</keyword>
<dbReference type="SUPFAM" id="SSF53300">
    <property type="entry name" value="vWA-like"/>
    <property type="match status" value="1"/>
</dbReference>
<proteinExistence type="predicted"/>
<dbReference type="InterPro" id="IPR019960">
    <property type="entry name" value="T1SS_VCA0849"/>
</dbReference>
<feature type="domain" description="VWFA" evidence="1">
    <location>
        <begin position="366"/>
        <end position="558"/>
    </location>
</feature>
<organism evidence="2 3">
    <name type="scientific">Catenovulum agarivorans DS-2</name>
    <dbReference type="NCBI Taxonomy" id="1328313"/>
    <lineage>
        <taxon>Bacteria</taxon>
        <taxon>Pseudomonadati</taxon>
        <taxon>Pseudomonadota</taxon>
        <taxon>Gammaproteobacteria</taxon>
        <taxon>Alteromonadales</taxon>
        <taxon>Alteromonadaceae</taxon>
        <taxon>Catenovulum</taxon>
    </lineage>
</organism>
<dbReference type="CDD" id="cd00198">
    <property type="entry name" value="vWFA"/>
    <property type="match status" value="1"/>
</dbReference>
<dbReference type="OrthoDB" id="8481600at2"/>
<dbReference type="Pfam" id="PF20579">
    <property type="entry name" value="LapA"/>
    <property type="match status" value="2"/>
</dbReference>
<dbReference type="NCBIfam" id="TIGR01965">
    <property type="entry name" value="VCBS_repeat"/>
    <property type="match status" value="1"/>
</dbReference>
<dbReference type="eggNOG" id="COG2931">
    <property type="taxonomic scope" value="Bacteria"/>
</dbReference>
<dbReference type="Pfam" id="PF13519">
    <property type="entry name" value="VWA_2"/>
    <property type="match status" value="1"/>
</dbReference>
<dbReference type="SMART" id="SM00327">
    <property type="entry name" value="VWA"/>
    <property type="match status" value="1"/>
</dbReference>
<dbReference type="RefSeq" id="WP_035015176.1">
    <property type="nucleotide sequence ID" value="NZ_ARZY01000024.1"/>
</dbReference>